<comment type="caution">
    <text evidence="7">The sequence shown here is derived from an EMBL/GenBank/DDBJ whole genome shotgun (WGS) entry which is preliminary data.</text>
</comment>
<feature type="binding site" evidence="4">
    <location>
        <position position="99"/>
    </location>
    <ligand>
        <name>CoA</name>
        <dbReference type="ChEBI" id="CHEBI:57287"/>
    </ligand>
</feature>
<dbReference type="InterPro" id="IPR005811">
    <property type="entry name" value="SUCC_ACL_C"/>
</dbReference>
<dbReference type="NCBIfam" id="NF004230">
    <property type="entry name" value="PRK05678.1"/>
    <property type="match status" value="1"/>
</dbReference>
<keyword evidence="2 4" id="KW-0436">Ligase</keyword>
<dbReference type="PANTHER" id="PTHR11117:SF2">
    <property type="entry name" value="SUCCINATE--COA LIGASE [ADP_GDP-FORMING] SUBUNIT ALPHA, MITOCHONDRIAL"/>
    <property type="match status" value="1"/>
</dbReference>
<dbReference type="PROSITE" id="PS01216">
    <property type="entry name" value="SUCCINYL_COA_LIG_1"/>
    <property type="match status" value="1"/>
</dbReference>
<dbReference type="SUPFAM" id="SSF52210">
    <property type="entry name" value="Succinyl-CoA synthetase domains"/>
    <property type="match status" value="1"/>
</dbReference>
<dbReference type="InterPro" id="IPR033847">
    <property type="entry name" value="Citrt_syn/SCS-alpha_CS"/>
</dbReference>
<dbReference type="GO" id="GO:0006099">
    <property type="term" value="P:tricarboxylic acid cycle"/>
    <property type="evidence" value="ECO:0007669"/>
    <property type="project" value="UniProtKB-UniRule"/>
</dbReference>
<keyword evidence="8" id="KW-1185">Reference proteome</keyword>
<dbReference type="NCBIfam" id="TIGR01019">
    <property type="entry name" value="sucCoAalpha"/>
    <property type="match status" value="1"/>
</dbReference>
<comment type="catalytic activity">
    <reaction evidence="4">
        <text>succinate + ATP + CoA = succinyl-CoA + ADP + phosphate</text>
        <dbReference type="Rhea" id="RHEA:17661"/>
        <dbReference type="ChEBI" id="CHEBI:30031"/>
        <dbReference type="ChEBI" id="CHEBI:30616"/>
        <dbReference type="ChEBI" id="CHEBI:43474"/>
        <dbReference type="ChEBI" id="CHEBI:57287"/>
        <dbReference type="ChEBI" id="CHEBI:57292"/>
        <dbReference type="ChEBI" id="CHEBI:456216"/>
        <dbReference type="EC" id="6.2.1.5"/>
    </reaction>
</comment>
<dbReference type="GO" id="GO:0004776">
    <property type="term" value="F:succinate-CoA ligase (GDP-forming) activity"/>
    <property type="evidence" value="ECO:0007669"/>
    <property type="project" value="TreeGrafter"/>
</dbReference>
<dbReference type="Gene3D" id="3.40.50.720">
    <property type="entry name" value="NAD(P)-binding Rossmann-like Domain"/>
    <property type="match status" value="1"/>
</dbReference>
<feature type="binding site" evidence="4">
    <location>
        <position position="221"/>
    </location>
    <ligand>
        <name>substrate</name>
        <note>ligand shared with subunit beta</note>
    </ligand>
</feature>
<keyword evidence="1 4" id="KW-0816">Tricarboxylic acid cycle</keyword>
<dbReference type="GO" id="GO:0000166">
    <property type="term" value="F:nucleotide binding"/>
    <property type="evidence" value="ECO:0007669"/>
    <property type="project" value="UniProtKB-KW"/>
</dbReference>
<dbReference type="Pfam" id="PF02629">
    <property type="entry name" value="CoA_binding"/>
    <property type="match status" value="1"/>
</dbReference>
<comment type="subunit">
    <text evidence="4">Heterodimer of an alpha and a beta subunit.</text>
</comment>
<dbReference type="Pfam" id="PF00549">
    <property type="entry name" value="Ligase_CoA"/>
    <property type="match status" value="1"/>
</dbReference>
<dbReference type="PROSITE" id="PS00399">
    <property type="entry name" value="SUCCINYL_COA_LIG_2"/>
    <property type="match status" value="1"/>
</dbReference>
<gene>
    <name evidence="7" type="ORF">BMF94_0776</name>
</gene>
<dbReference type="GO" id="GO:0004775">
    <property type="term" value="F:succinate-CoA ligase (ADP-forming) activity"/>
    <property type="evidence" value="ECO:0007669"/>
    <property type="project" value="UniProtKB-UniRule"/>
</dbReference>
<comment type="subcellular location">
    <subcellularLocation>
        <location evidence="4">Mitochondrion</location>
    </subcellularLocation>
</comment>
<evidence type="ECO:0000256" key="1">
    <source>
        <dbReference type="ARBA" id="ARBA00022532"/>
    </source>
</evidence>
<accession>A0A2S5BH27</accession>
<comment type="caution">
    <text evidence="4">Lacks conserved residue(s) required for the propagation of feature annotation.</text>
</comment>
<evidence type="ECO:0000313" key="8">
    <source>
        <dbReference type="Proteomes" id="UP000237144"/>
    </source>
</evidence>
<dbReference type="InterPro" id="IPR016102">
    <property type="entry name" value="Succinyl-CoA_synth-like"/>
</dbReference>
<feature type="binding site" evidence="4">
    <location>
        <begin position="152"/>
        <end position="154"/>
    </location>
    <ligand>
        <name>CoA</name>
        <dbReference type="ChEBI" id="CHEBI:57287"/>
    </ligand>
</feature>
<dbReference type="Proteomes" id="UP000237144">
    <property type="component" value="Unassembled WGS sequence"/>
</dbReference>
<organism evidence="7 8">
    <name type="scientific">Rhodotorula taiwanensis</name>
    <dbReference type="NCBI Taxonomy" id="741276"/>
    <lineage>
        <taxon>Eukaryota</taxon>
        <taxon>Fungi</taxon>
        <taxon>Dikarya</taxon>
        <taxon>Basidiomycota</taxon>
        <taxon>Pucciniomycotina</taxon>
        <taxon>Microbotryomycetes</taxon>
        <taxon>Sporidiobolales</taxon>
        <taxon>Sporidiobolaceae</taxon>
        <taxon>Rhodotorula</taxon>
    </lineage>
</organism>
<dbReference type="SUPFAM" id="SSF51735">
    <property type="entry name" value="NAD(P)-binding Rossmann-fold domains"/>
    <property type="match status" value="1"/>
</dbReference>
<dbReference type="AlphaFoldDB" id="A0A2S5BH27"/>
<dbReference type="GO" id="GO:0005739">
    <property type="term" value="C:mitochondrion"/>
    <property type="evidence" value="ECO:0007669"/>
    <property type="project" value="UniProtKB-SubCell"/>
</dbReference>
<evidence type="ECO:0000259" key="6">
    <source>
        <dbReference type="SMART" id="SM00881"/>
    </source>
</evidence>
<comment type="function">
    <text evidence="4">Succinyl-CoA synthetase functions in the citric acid cycle (TCA), coupling the hydrolysis of succinyl-CoA to the synthesis of ATP and thus represents the only step of substrate-level phosphorylation in the TCA. The alpha subunit of the enzyme binds the substrates coenzyme A and phosphate, while succinate binding and nucleotide specificity is provided by the beta subunit.</text>
</comment>
<dbReference type="Gene3D" id="3.40.50.261">
    <property type="entry name" value="Succinyl-CoA synthetase domains"/>
    <property type="match status" value="1"/>
</dbReference>
<dbReference type="PANTHER" id="PTHR11117">
    <property type="entry name" value="SUCCINYL-COA LIGASE SUBUNIT ALPHA"/>
    <property type="match status" value="1"/>
</dbReference>
<dbReference type="InterPro" id="IPR036291">
    <property type="entry name" value="NAD(P)-bd_dom_sf"/>
</dbReference>
<evidence type="ECO:0000256" key="3">
    <source>
        <dbReference type="ARBA" id="ARBA00022741"/>
    </source>
</evidence>
<dbReference type="GO" id="GO:0009361">
    <property type="term" value="C:succinate-CoA ligase complex (ADP-forming)"/>
    <property type="evidence" value="ECO:0007669"/>
    <property type="project" value="TreeGrafter"/>
</dbReference>
<keyword evidence="3 4" id="KW-0547">Nucleotide-binding</keyword>
<dbReference type="InterPro" id="IPR003781">
    <property type="entry name" value="CoA-bd"/>
</dbReference>
<keyword evidence="4" id="KW-0496">Mitochondrion</keyword>
<protein>
    <recommendedName>
        <fullName evidence="4">Succinate--CoA ligase [ADP-forming] subunit alpha, mitochondrial</fullName>
        <ecNumber evidence="4">6.2.1.5</ecNumber>
    </recommendedName>
    <alternativeName>
        <fullName evidence="4">Succinyl-CoA synthetase subunit alpha</fullName>
        <shortName evidence="4">SCS-alpha</shortName>
    </alternativeName>
</protein>
<dbReference type="STRING" id="741276.A0A2S5BH27"/>
<dbReference type="EC" id="6.2.1.5" evidence="4"/>
<dbReference type="PRINTS" id="PR01798">
    <property type="entry name" value="SCOASYNTHASE"/>
</dbReference>
<evidence type="ECO:0000256" key="2">
    <source>
        <dbReference type="ARBA" id="ARBA00022598"/>
    </source>
</evidence>
<dbReference type="UniPathway" id="UPA00223">
    <property type="reaction ID" value="UER00999"/>
</dbReference>
<dbReference type="FunFam" id="3.40.50.261:FF:000006">
    <property type="entry name" value="Succinate--CoA ligase [ADP-forming] subunit alpha"/>
    <property type="match status" value="1"/>
</dbReference>
<proteinExistence type="inferred from homology"/>
<comment type="similarity">
    <text evidence="4 5">Belongs to the succinate/malate CoA ligase alpha subunit family.</text>
</comment>
<dbReference type="InterPro" id="IPR017440">
    <property type="entry name" value="Cit_synth/succinyl-CoA_lig_AS"/>
</dbReference>
<dbReference type="SMART" id="SM00881">
    <property type="entry name" value="CoA_binding"/>
    <property type="match status" value="1"/>
</dbReference>
<dbReference type="HAMAP" id="MF_01988">
    <property type="entry name" value="Succ_CoA_alpha"/>
    <property type="match status" value="1"/>
</dbReference>
<feature type="domain" description="CoA-binding" evidence="6">
    <location>
        <begin position="68"/>
        <end position="156"/>
    </location>
</feature>
<evidence type="ECO:0000256" key="4">
    <source>
        <dbReference type="HAMAP-Rule" id="MF_03222"/>
    </source>
</evidence>
<name>A0A2S5BH27_9BASI</name>
<sequence length="358" mass="37639">MAIQMSARTVLGQLPRRAFSTSRVTKNLDLYNKTIPNLRLRPDSTVICQGFTVLLYSKLGADHLVYHDLRTGSGKTATFHCKEALEFGTKLVGGVSPKKAGQEHLGLPVFGSVKEANNQVKPEATVIYVPPPFAADAIIEAIEAEIPLIVCITEGIPQSDEVRVAQALRRQTKSRLVGPNCPGIIAPSPDGKGGCKIGIMPGNIFTPGSVGVVSRSGTLTYEAVDATTKIGLGQSLCVGIGGDPFPGSQHVDVLKVFMEDEATKGIVLIGEIGGTMEEEAAEYLEKYNVQKKPVVGFIAGRTAPPGRRMGHAGAVISGGKGKAEDKVAALEKAGVIMVDSPAKLGSSLKKAMQEAGLV</sequence>
<dbReference type="InterPro" id="IPR005810">
    <property type="entry name" value="CoA_lig_alpha"/>
</dbReference>
<comment type="pathway">
    <text evidence="4">Carbohydrate metabolism; tricarboxylic acid cycle; succinate from succinyl-CoA (ligase route): step 1/1.</text>
</comment>
<evidence type="ECO:0000313" key="7">
    <source>
        <dbReference type="EMBL" id="POY76053.1"/>
    </source>
</evidence>
<dbReference type="EMBL" id="PJQD01000008">
    <property type="protein sequence ID" value="POY76053.1"/>
    <property type="molecule type" value="Genomic_DNA"/>
</dbReference>
<feature type="active site" description="Tele-phosphohistidine intermediate" evidence="4">
    <location>
        <position position="311"/>
    </location>
</feature>
<evidence type="ECO:0000256" key="5">
    <source>
        <dbReference type="RuleBase" id="RU000677"/>
    </source>
</evidence>
<dbReference type="OrthoDB" id="1664372at2759"/>
<reference evidence="7 8" key="1">
    <citation type="journal article" date="2018" name="Front. Microbiol.">
        <title>Prospects for Fungal Bioremediation of Acidic Radioactive Waste Sites: Characterization and Genome Sequence of Rhodotorula taiwanensis MD1149.</title>
        <authorList>
            <person name="Tkavc R."/>
            <person name="Matrosova V.Y."/>
            <person name="Grichenko O.E."/>
            <person name="Gostincar C."/>
            <person name="Volpe R.P."/>
            <person name="Klimenkova P."/>
            <person name="Gaidamakova E.K."/>
            <person name="Zhou C.E."/>
            <person name="Stewart B.J."/>
            <person name="Lyman M.G."/>
            <person name="Malfatti S.A."/>
            <person name="Rubinfeld B."/>
            <person name="Courtot M."/>
            <person name="Singh J."/>
            <person name="Dalgard C.L."/>
            <person name="Hamilton T."/>
            <person name="Frey K.G."/>
            <person name="Gunde-Cimerman N."/>
            <person name="Dugan L."/>
            <person name="Daly M.J."/>
        </authorList>
    </citation>
    <scope>NUCLEOTIDE SEQUENCE [LARGE SCALE GENOMIC DNA]</scope>
    <source>
        <strain evidence="7 8">MD1149</strain>
    </source>
</reference>